<dbReference type="PROSITE" id="PS50102">
    <property type="entry name" value="RRM"/>
    <property type="match status" value="2"/>
</dbReference>
<dbReference type="InterPro" id="IPR000504">
    <property type="entry name" value="RRM_dom"/>
</dbReference>
<protein>
    <recommendedName>
        <fullName evidence="3">RRM domain-containing protein</fullName>
    </recommendedName>
</protein>
<dbReference type="Proteomes" id="UP000000600">
    <property type="component" value="Unassembled WGS sequence"/>
</dbReference>
<feature type="domain" description="RRM" evidence="3">
    <location>
        <begin position="48"/>
        <end position="127"/>
    </location>
</feature>
<dbReference type="CDD" id="cd12246">
    <property type="entry name" value="RRM1_U1A_like"/>
    <property type="match status" value="1"/>
</dbReference>
<dbReference type="EMBL" id="CT868529">
    <property type="protein sequence ID" value="CAK84921.1"/>
    <property type="molecule type" value="Genomic_DNA"/>
</dbReference>
<dbReference type="GO" id="GO:0005685">
    <property type="term" value="C:U1 snRNP"/>
    <property type="evidence" value="ECO:0000318"/>
    <property type="project" value="GO_Central"/>
</dbReference>
<gene>
    <name evidence="4" type="ORF">GSPATT00019103001</name>
</gene>
<dbReference type="HOGENOM" id="CLU_041869_0_2_1"/>
<dbReference type="SMART" id="SM00360">
    <property type="entry name" value="RRM"/>
    <property type="match status" value="2"/>
</dbReference>
<dbReference type="FunFam" id="3.30.70.330:FF:000039">
    <property type="entry name" value="U1 small nuclear ribonucleoprotein A"/>
    <property type="match status" value="1"/>
</dbReference>
<dbReference type="GeneID" id="5038103"/>
<dbReference type="eggNOG" id="KOG4206">
    <property type="taxonomic scope" value="Eukaryota"/>
</dbReference>
<accession>A0DPF4</accession>
<dbReference type="PANTHER" id="PTHR48025:SF1">
    <property type="entry name" value="RRM DOMAIN-CONTAINING PROTEIN"/>
    <property type="match status" value="1"/>
</dbReference>
<dbReference type="AlphaFoldDB" id="A0DPF4"/>
<dbReference type="STRING" id="5888.A0DPF4"/>
<keyword evidence="5" id="KW-1185">Reference proteome</keyword>
<feature type="domain" description="RRM" evidence="3">
    <location>
        <begin position="199"/>
        <end position="275"/>
    </location>
</feature>
<dbReference type="InterPro" id="IPR012677">
    <property type="entry name" value="Nucleotide-bd_a/b_plait_sf"/>
</dbReference>
<dbReference type="OMA" id="LKKGWVM"/>
<evidence type="ECO:0000313" key="4">
    <source>
        <dbReference type="EMBL" id="CAK84921.1"/>
    </source>
</evidence>
<dbReference type="GO" id="GO:0030619">
    <property type="term" value="F:U1 snRNA binding"/>
    <property type="evidence" value="ECO:0000318"/>
    <property type="project" value="GO_Central"/>
</dbReference>
<organism evidence="4 5">
    <name type="scientific">Paramecium tetraurelia</name>
    <dbReference type="NCBI Taxonomy" id="5888"/>
    <lineage>
        <taxon>Eukaryota</taxon>
        <taxon>Sar</taxon>
        <taxon>Alveolata</taxon>
        <taxon>Ciliophora</taxon>
        <taxon>Intramacronucleata</taxon>
        <taxon>Oligohymenophorea</taxon>
        <taxon>Peniculida</taxon>
        <taxon>Parameciidae</taxon>
        <taxon>Paramecium</taxon>
    </lineage>
</organism>
<dbReference type="Pfam" id="PF00076">
    <property type="entry name" value="RRM_1"/>
    <property type="match status" value="2"/>
</dbReference>
<reference evidence="4 5" key="1">
    <citation type="journal article" date="2006" name="Nature">
        <title>Global trends of whole-genome duplications revealed by the ciliate Paramecium tetraurelia.</title>
        <authorList>
            <consortium name="Genoscope"/>
            <person name="Aury J.-M."/>
            <person name="Jaillon O."/>
            <person name="Duret L."/>
            <person name="Noel B."/>
            <person name="Jubin C."/>
            <person name="Porcel B.M."/>
            <person name="Segurens B."/>
            <person name="Daubin V."/>
            <person name="Anthouard V."/>
            <person name="Aiach N."/>
            <person name="Arnaiz O."/>
            <person name="Billaut A."/>
            <person name="Beisson J."/>
            <person name="Blanc I."/>
            <person name="Bouhouche K."/>
            <person name="Camara F."/>
            <person name="Duharcourt S."/>
            <person name="Guigo R."/>
            <person name="Gogendeau D."/>
            <person name="Katinka M."/>
            <person name="Keller A.-M."/>
            <person name="Kissmehl R."/>
            <person name="Klotz C."/>
            <person name="Koll F."/>
            <person name="Le Moue A."/>
            <person name="Lepere C."/>
            <person name="Malinsky S."/>
            <person name="Nowacki M."/>
            <person name="Nowak J.K."/>
            <person name="Plattner H."/>
            <person name="Poulain J."/>
            <person name="Ruiz F."/>
            <person name="Serrano V."/>
            <person name="Zagulski M."/>
            <person name="Dessen P."/>
            <person name="Betermier M."/>
            <person name="Weissenbach J."/>
            <person name="Scarpelli C."/>
            <person name="Schachter V."/>
            <person name="Sperling L."/>
            <person name="Meyer E."/>
            <person name="Cohen J."/>
            <person name="Wincker P."/>
        </authorList>
    </citation>
    <scope>NUCLEOTIDE SEQUENCE [LARGE SCALE GENOMIC DNA]</scope>
    <source>
        <strain evidence="4 5">Stock d4-2</strain>
    </source>
</reference>
<dbReference type="SUPFAM" id="SSF54928">
    <property type="entry name" value="RNA-binding domain, RBD"/>
    <property type="match status" value="1"/>
</dbReference>
<evidence type="ECO:0000313" key="5">
    <source>
        <dbReference type="Proteomes" id="UP000000600"/>
    </source>
</evidence>
<dbReference type="InParanoid" id="A0DPF4"/>
<proteinExistence type="predicted"/>
<dbReference type="GO" id="GO:0000398">
    <property type="term" value="P:mRNA splicing, via spliceosome"/>
    <property type="evidence" value="ECO:0000318"/>
    <property type="project" value="GO_Central"/>
</dbReference>
<dbReference type="OrthoDB" id="277802at2759"/>
<evidence type="ECO:0000256" key="2">
    <source>
        <dbReference type="PROSITE-ProRule" id="PRU00176"/>
    </source>
</evidence>
<sequence length="275" mass="32310">MLQGLNVPPLFSINREEILKPVQQAQVEQVPTKQTVELKEIDLNPPNKTLYINRLNEKVTAEEMRQTLYALFSQSGKVLDIIVKKNILMRGQAFILMEDEESAIQAQIKFHNTQLYDKVMKVNFAKEKSYYISKGDNEEKEKLPMSDKIKEHKKRIQDKRQREMFNQKQQREAPTISMPLTVNQVYTGASSKIKVLLYNQFFDSKLTKQRLHLVDFVNLEQHFRNFFGFREFRGIKPKGVAFVEFEDELQATHCLNELNGTQFEEVTLQISYQKK</sequence>
<dbReference type="PANTHER" id="PTHR48025">
    <property type="entry name" value="OS02G0815200 PROTEIN"/>
    <property type="match status" value="1"/>
</dbReference>
<dbReference type="RefSeq" id="XP_001452318.1">
    <property type="nucleotide sequence ID" value="XM_001452281.1"/>
</dbReference>
<keyword evidence="1 2" id="KW-0694">RNA-binding</keyword>
<evidence type="ECO:0000256" key="1">
    <source>
        <dbReference type="ARBA" id="ARBA00022884"/>
    </source>
</evidence>
<dbReference type="InterPro" id="IPR050502">
    <property type="entry name" value="Euk_RNA-bind_prot"/>
</dbReference>
<evidence type="ECO:0000259" key="3">
    <source>
        <dbReference type="PROSITE" id="PS50102"/>
    </source>
</evidence>
<dbReference type="Gene3D" id="3.30.70.330">
    <property type="match status" value="2"/>
</dbReference>
<name>A0DPF4_PARTE</name>
<dbReference type="KEGG" id="ptm:GSPATT00019103001"/>
<dbReference type="InterPro" id="IPR035979">
    <property type="entry name" value="RBD_domain_sf"/>
</dbReference>
<dbReference type="FunCoup" id="A0DPF4">
    <property type="interactions" value="1003"/>
</dbReference>